<dbReference type="PANTHER" id="PTHR11124">
    <property type="entry name" value="VACUOLAR SORTING PROTEIN VPS29"/>
    <property type="match status" value="1"/>
</dbReference>
<dbReference type="STRING" id="398512.Bccel_5185"/>
<gene>
    <name evidence="4" type="ORF">Bccel_5185</name>
</gene>
<comment type="similarity">
    <text evidence="1 2">Belongs to the metallophosphoesterase superfamily. YfcE family.</text>
</comment>
<evidence type="ECO:0000256" key="2">
    <source>
        <dbReference type="RuleBase" id="RU362039"/>
    </source>
</evidence>
<dbReference type="GO" id="GO:0016787">
    <property type="term" value="F:hydrolase activity"/>
    <property type="evidence" value="ECO:0007669"/>
    <property type="project" value="UniProtKB-UniRule"/>
</dbReference>
<dbReference type="EC" id="3.1.4.-" evidence="2"/>
<dbReference type="InterPro" id="IPR041802">
    <property type="entry name" value="MPP_YfcE"/>
</dbReference>
<dbReference type="EMBL" id="LGTC01000001">
    <property type="protein sequence ID" value="KNY29908.1"/>
    <property type="molecule type" value="Genomic_DNA"/>
</dbReference>
<dbReference type="InterPro" id="IPR029052">
    <property type="entry name" value="Metallo-depent_PP-like"/>
</dbReference>
<sequence>MKIGVISDTHIPRASKAVPKEVFKIFSGAELIIHAGDIVEEAAIKELESIAPVIAVHGNRDSEELKSSLPENRILTLKGFRIGVLHGHGEKGTTLSRMPEFFKDEALDCIIFGHSHIPYNQMINNTLYFNPGSPTAKKRQKYPSVGIIVLDNEIHASIEYLQTK</sequence>
<protein>
    <recommendedName>
        <fullName evidence="2">Phosphoesterase</fullName>
        <ecNumber evidence="2">3.1.4.-</ecNumber>
    </recommendedName>
</protein>
<name>A0A0L6JVP5_9FIRM</name>
<dbReference type="InterPro" id="IPR024654">
    <property type="entry name" value="Calcineurin-like_PHP_lpxH"/>
</dbReference>
<dbReference type="CDD" id="cd00841">
    <property type="entry name" value="MPP_YfcE"/>
    <property type="match status" value="1"/>
</dbReference>
<keyword evidence="2" id="KW-0479">Metal-binding</keyword>
<dbReference type="AlphaFoldDB" id="A0A0L6JVP5"/>
<dbReference type="GO" id="GO:0046872">
    <property type="term" value="F:metal ion binding"/>
    <property type="evidence" value="ECO:0007669"/>
    <property type="project" value="UniProtKB-KW"/>
</dbReference>
<evidence type="ECO:0000313" key="5">
    <source>
        <dbReference type="Proteomes" id="UP000036923"/>
    </source>
</evidence>
<comment type="caution">
    <text evidence="4">The sequence shown here is derived from an EMBL/GenBank/DDBJ whole genome shotgun (WGS) entry which is preliminary data.</text>
</comment>
<dbReference type="Pfam" id="PF12850">
    <property type="entry name" value="Metallophos_2"/>
    <property type="match status" value="1"/>
</dbReference>
<reference evidence="5" key="1">
    <citation type="submission" date="2015-07" db="EMBL/GenBank/DDBJ databases">
        <title>Near-Complete Genome Sequence of the Cellulolytic Bacterium Bacteroides (Pseudobacteroides) cellulosolvens ATCC 35603.</title>
        <authorList>
            <person name="Dassa B."/>
            <person name="Utturkar S.M."/>
            <person name="Klingeman D.M."/>
            <person name="Hurt R.A."/>
            <person name="Keller M."/>
            <person name="Xu J."/>
            <person name="Reddy Y.H.K."/>
            <person name="Borovok I."/>
            <person name="Grinberg I.R."/>
            <person name="Lamed R."/>
            <person name="Zhivin O."/>
            <person name="Bayer E.A."/>
            <person name="Brown S.D."/>
        </authorList>
    </citation>
    <scope>NUCLEOTIDE SEQUENCE [LARGE SCALE GENOMIC DNA]</scope>
    <source>
        <strain evidence="5">DSM 2933</strain>
    </source>
</reference>
<keyword evidence="5" id="KW-1185">Reference proteome</keyword>
<dbReference type="OrthoDB" id="9800565at2"/>
<dbReference type="Proteomes" id="UP000036923">
    <property type="component" value="Unassembled WGS sequence"/>
</dbReference>
<feature type="domain" description="Calcineurin-like phosphoesterase" evidence="3">
    <location>
        <begin position="1"/>
        <end position="152"/>
    </location>
</feature>
<dbReference type="InterPro" id="IPR000979">
    <property type="entry name" value="Phosphodiesterase_MJ0936/Vps29"/>
</dbReference>
<proteinExistence type="inferred from homology"/>
<dbReference type="eggNOG" id="COG0622">
    <property type="taxonomic scope" value="Bacteria"/>
</dbReference>
<dbReference type="NCBIfam" id="TIGR00040">
    <property type="entry name" value="yfcE"/>
    <property type="match status" value="1"/>
</dbReference>
<organism evidence="4 5">
    <name type="scientific">Pseudobacteroides cellulosolvens ATCC 35603 = DSM 2933</name>
    <dbReference type="NCBI Taxonomy" id="398512"/>
    <lineage>
        <taxon>Bacteria</taxon>
        <taxon>Bacillati</taxon>
        <taxon>Bacillota</taxon>
        <taxon>Clostridia</taxon>
        <taxon>Eubacteriales</taxon>
        <taxon>Oscillospiraceae</taxon>
        <taxon>Pseudobacteroides</taxon>
    </lineage>
</organism>
<dbReference type="RefSeq" id="WP_036943541.1">
    <property type="nucleotide sequence ID" value="NZ_JQKC01000022.1"/>
</dbReference>
<accession>A0A0L6JVP5</accession>
<evidence type="ECO:0000313" key="4">
    <source>
        <dbReference type="EMBL" id="KNY29908.1"/>
    </source>
</evidence>
<dbReference type="Gene3D" id="3.60.21.10">
    <property type="match status" value="1"/>
</dbReference>
<evidence type="ECO:0000259" key="3">
    <source>
        <dbReference type="Pfam" id="PF12850"/>
    </source>
</evidence>
<dbReference type="SUPFAM" id="SSF56300">
    <property type="entry name" value="Metallo-dependent phosphatases"/>
    <property type="match status" value="1"/>
</dbReference>
<evidence type="ECO:0000256" key="1">
    <source>
        <dbReference type="ARBA" id="ARBA00008950"/>
    </source>
</evidence>
<comment type="cofactor">
    <cofactor evidence="2">
        <name>a divalent metal cation</name>
        <dbReference type="ChEBI" id="CHEBI:60240"/>
    </cofactor>
</comment>